<evidence type="ECO:0000313" key="2">
    <source>
        <dbReference type="EMBL" id="AAT43362.1"/>
    </source>
</evidence>
<sequence length="376" mass="43743">MSEKSIIESFSKFMSFVGIFIAMVSFFYYLPFISKYYYVLENIPLSSYIYIGSRPGSTDILIIAAITLIFVILGLSSVFYKNNKIMSFKPKNSFYTFFSLYTAIIIFASVILDTIDPEIVSQSVFHFRPAVENIIYSANSVFQMLLLVLVPGFILIFITLLAKRELTLSNILNPENSIKSLRWVYSVIIAGISVLLTNYGFYNTLMLYIDILFISYIFFSFGFLRALLINFTLSEMDFVAVLFQHNVFIYPVLSIYLFLWAFAGLYAITAYYIERSKNKKEKSEKNDDNIKNEDNINDMNNNYNEVNNYQRSFNAKMPDPDTLWIRSSCPECNGVDFKINDDMSLECLRCHYKIDKDAHGIYNIRYSDNLKRLNRY</sequence>
<keyword evidence="1" id="KW-0472">Membrane</keyword>
<dbReference type="STRING" id="263820.PTO0777"/>
<dbReference type="PaxDb" id="263820-PTO0777"/>
<dbReference type="RefSeq" id="WP_011177578.1">
    <property type="nucleotide sequence ID" value="NC_005877.1"/>
</dbReference>
<protein>
    <submittedName>
        <fullName evidence="2">Hypothetical membrane protein</fullName>
    </submittedName>
</protein>
<keyword evidence="1" id="KW-1133">Transmembrane helix</keyword>
<evidence type="ECO:0000313" key="3">
    <source>
        <dbReference type="Proteomes" id="UP000000438"/>
    </source>
</evidence>
<feature type="transmembrane region" description="Helical" evidence="1">
    <location>
        <begin position="92"/>
        <end position="112"/>
    </location>
</feature>
<feature type="transmembrane region" description="Helical" evidence="1">
    <location>
        <begin position="141"/>
        <end position="162"/>
    </location>
</feature>
<name>Q6L0Z0_PICTO</name>
<dbReference type="HOGENOM" id="CLU_734916_0_0_2"/>
<gene>
    <name evidence="2" type="ordered locus">PTO0777</name>
</gene>
<feature type="transmembrane region" description="Helical" evidence="1">
    <location>
        <begin position="12"/>
        <end position="30"/>
    </location>
</feature>
<proteinExistence type="predicted"/>
<dbReference type="Proteomes" id="UP000000438">
    <property type="component" value="Chromosome"/>
</dbReference>
<accession>Q6L0Z0</accession>
<feature type="transmembrane region" description="Helical" evidence="1">
    <location>
        <begin position="207"/>
        <end position="228"/>
    </location>
</feature>
<reference evidence="2 3" key="1">
    <citation type="journal article" date="2004" name="Proc. Natl. Acad. Sci. U.S.A.">
        <title>Genome sequence of Picrophilus torridus and its implications for life around pH 0.</title>
        <authorList>
            <person name="Futterer O."/>
            <person name="Angelov A."/>
            <person name="Liesegang H."/>
            <person name="Gottschalk G."/>
            <person name="Schleper C."/>
            <person name="Schepers B."/>
            <person name="Dock C."/>
            <person name="Antranikian G."/>
            <person name="Liebl W."/>
        </authorList>
    </citation>
    <scope>NUCLEOTIDE SEQUENCE [LARGE SCALE GENOMIC DNA]</scope>
    <source>
        <strain evidence="3">ATCC 700027 / DSM 9790 / JCM 10055 / NBRC 100828</strain>
    </source>
</reference>
<feature type="transmembrane region" description="Helical" evidence="1">
    <location>
        <begin position="248"/>
        <end position="273"/>
    </location>
</feature>
<dbReference type="OrthoDB" id="57073at2157"/>
<feature type="transmembrane region" description="Helical" evidence="1">
    <location>
        <begin position="60"/>
        <end position="80"/>
    </location>
</feature>
<dbReference type="InParanoid" id="Q6L0Z0"/>
<dbReference type="eggNOG" id="arCOG05363">
    <property type="taxonomic scope" value="Archaea"/>
</dbReference>
<organism evidence="2 3">
    <name type="scientific">Picrophilus torridus (strain ATCC 700027 / DSM 9790 / JCM 10055 / NBRC 100828 / KAW 2/3)</name>
    <dbReference type="NCBI Taxonomy" id="1122961"/>
    <lineage>
        <taxon>Archaea</taxon>
        <taxon>Methanobacteriati</taxon>
        <taxon>Thermoplasmatota</taxon>
        <taxon>Thermoplasmata</taxon>
        <taxon>Thermoplasmatales</taxon>
        <taxon>Picrophilaceae</taxon>
        <taxon>Picrophilus</taxon>
    </lineage>
</organism>
<dbReference type="AlphaFoldDB" id="Q6L0Z0"/>
<dbReference type="EMBL" id="AE017261">
    <property type="protein sequence ID" value="AAT43362.1"/>
    <property type="molecule type" value="Genomic_DNA"/>
</dbReference>
<keyword evidence="1" id="KW-0812">Transmembrane</keyword>
<feature type="transmembrane region" description="Helical" evidence="1">
    <location>
        <begin position="183"/>
        <end position="201"/>
    </location>
</feature>
<evidence type="ECO:0000256" key="1">
    <source>
        <dbReference type="SAM" id="Phobius"/>
    </source>
</evidence>
<dbReference type="GeneID" id="2844518"/>
<dbReference type="KEGG" id="pto:PTO0777"/>